<dbReference type="GO" id="GO:0006801">
    <property type="term" value="P:superoxide metabolic process"/>
    <property type="evidence" value="ECO:0007669"/>
    <property type="project" value="InterPro"/>
</dbReference>
<dbReference type="PANTHER" id="PTHR10003">
    <property type="entry name" value="SUPEROXIDE DISMUTASE CU-ZN -RELATED"/>
    <property type="match status" value="1"/>
</dbReference>
<dbReference type="InterPro" id="IPR036423">
    <property type="entry name" value="SOD-like_Cu/Zn_dom_sf"/>
</dbReference>
<evidence type="ECO:0000259" key="4">
    <source>
        <dbReference type="Pfam" id="PF00080"/>
    </source>
</evidence>
<dbReference type="PROSITE" id="PS51257">
    <property type="entry name" value="PROKAR_LIPOPROTEIN"/>
    <property type="match status" value="1"/>
</dbReference>
<dbReference type="OrthoDB" id="9792957at2"/>
<sequence length="191" mass="20742">MRFFLLMISCLFLVSCQQNDYSPLTVPLYDRANDTVGTATFTEEADSVSVKIAVEGLKPGLHGVHIHEYGKCESPDFQSAGSHYNPEGKKHGLMNPNGAHLGDMPNIEAGEDGTAEAEFTLDQVTLSEGKYSLLEEDGTSIIIHEKQDDGVSQPAGNAGERIICGKITGKVAEQEKQPTDPTEDNEKTEEE</sequence>
<name>A0A366E6W7_9BACI</name>
<accession>A0A366E6W7</accession>
<dbReference type="InterPro" id="IPR024134">
    <property type="entry name" value="SOD_Cu/Zn_/chaperone"/>
</dbReference>
<dbReference type="GO" id="GO:0005507">
    <property type="term" value="F:copper ion binding"/>
    <property type="evidence" value="ECO:0007669"/>
    <property type="project" value="InterPro"/>
</dbReference>
<feature type="compositionally biased region" description="Acidic residues" evidence="2">
    <location>
        <begin position="181"/>
        <end position="191"/>
    </location>
</feature>
<evidence type="ECO:0000256" key="2">
    <source>
        <dbReference type="SAM" id="MobiDB-lite"/>
    </source>
</evidence>
<dbReference type="RefSeq" id="WP_079710944.1">
    <property type="nucleotide sequence ID" value="NZ_BAABQN010000014.1"/>
</dbReference>
<evidence type="ECO:0000256" key="1">
    <source>
        <dbReference type="ARBA" id="ARBA00010457"/>
    </source>
</evidence>
<dbReference type="AlphaFoldDB" id="A0A366E6W7"/>
<protein>
    <submittedName>
        <fullName evidence="5">Cu-Zn family superoxide dismutase</fullName>
    </submittedName>
</protein>
<proteinExistence type="inferred from homology"/>
<comment type="caution">
    <text evidence="5">The sequence shown here is derived from an EMBL/GenBank/DDBJ whole genome shotgun (WGS) entry which is preliminary data.</text>
</comment>
<organism evidence="5 6">
    <name type="scientific">Paraliobacillus ryukyuensis</name>
    <dbReference type="NCBI Taxonomy" id="200904"/>
    <lineage>
        <taxon>Bacteria</taxon>
        <taxon>Bacillati</taxon>
        <taxon>Bacillota</taxon>
        <taxon>Bacilli</taxon>
        <taxon>Bacillales</taxon>
        <taxon>Bacillaceae</taxon>
        <taxon>Paraliobacillus</taxon>
    </lineage>
</organism>
<dbReference type="Proteomes" id="UP000252254">
    <property type="component" value="Unassembled WGS sequence"/>
</dbReference>
<feature type="signal peptide" evidence="3">
    <location>
        <begin position="1"/>
        <end position="20"/>
    </location>
</feature>
<keyword evidence="3" id="KW-0732">Signal</keyword>
<feature type="domain" description="Superoxide dismutase copper/zinc binding" evidence="4">
    <location>
        <begin position="36"/>
        <end position="167"/>
    </location>
</feature>
<dbReference type="Gene3D" id="2.60.40.200">
    <property type="entry name" value="Superoxide dismutase, copper/zinc binding domain"/>
    <property type="match status" value="1"/>
</dbReference>
<keyword evidence="6" id="KW-1185">Reference proteome</keyword>
<feature type="chain" id="PRO_5039464445" evidence="3">
    <location>
        <begin position="21"/>
        <end position="191"/>
    </location>
</feature>
<dbReference type="EMBL" id="QNRI01000006">
    <property type="protein sequence ID" value="RBO98110.1"/>
    <property type="molecule type" value="Genomic_DNA"/>
</dbReference>
<evidence type="ECO:0000313" key="6">
    <source>
        <dbReference type="Proteomes" id="UP000252254"/>
    </source>
</evidence>
<dbReference type="Pfam" id="PF00080">
    <property type="entry name" value="Sod_Cu"/>
    <property type="match status" value="1"/>
</dbReference>
<dbReference type="InterPro" id="IPR001424">
    <property type="entry name" value="SOD_Cu_Zn_dom"/>
</dbReference>
<dbReference type="SUPFAM" id="SSF49329">
    <property type="entry name" value="Cu,Zn superoxide dismutase-like"/>
    <property type="match status" value="1"/>
</dbReference>
<reference evidence="5 6" key="1">
    <citation type="submission" date="2018-06" db="EMBL/GenBank/DDBJ databases">
        <title>Genomic Encyclopedia of Type Strains, Phase IV (KMG-IV): sequencing the most valuable type-strain genomes for metagenomic binning, comparative biology and taxonomic classification.</title>
        <authorList>
            <person name="Goeker M."/>
        </authorList>
    </citation>
    <scope>NUCLEOTIDE SEQUENCE [LARGE SCALE GENOMIC DNA]</scope>
    <source>
        <strain evidence="5 6">DSM 15140</strain>
    </source>
</reference>
<evidence type="ECO:0000313" key="5">
    <source>
        <dbReference type="EMBL" id="RBO98110.1"/>
    </source>
</evidence>
<dbReference type="CDD" id="cd00305">
    <property type="entry name" value="Cu-Zn_Superoxide_Dismutase"/>
    <property type="match status" value="1"/>
</dbReference>
<dbReference type="STRING" id="200904.GCA_900168775_00951"/>
<gene>
    <name evidence="5" type="ORF">DES48_106132</name>
</gene>
<feature type="region of interest" description="Disordered" evidence="2">
    <location>
        <begin position="168"/>
        <end position="191"/>
    </location>
</feature>
<comment type="similarity">
    <text evidence="1">Belongs to the Cu-Zn superoxide dismutase family.</text>
</comment>
<evidence type="ECO:0000256" key="3">
    <source>
        <dbReference type="SAM" id="SignalP"/>
    </source>
</evidence>